<proteinExistence type="predicted"/>
<dbReference type="EMBL" id="BPLQ01001058">
    <property type="protein sequence ID" value="GIX77910.1"/>
    <property type="molecule type" value="Genomic_DNA"/>
</dbReference>
<accession>A0AAV4N0Y6</accession>
<evidence type="ECO:0000313" key="2">
    <source>
        <dbReference type="Proteomes" id="UP001054837"/>
    </source>
</evidence>
<protein>
    <submittedName>
        <fullName evidence="1">Uncharacterized protein</fullName>
    </submittedName>
</protein>
<comment type="caution">
    <text evidence="1">The sequence shown here is derived from an EMBL/GenBank/DDBJ whole genome shotgun (WGS) entry which is preliminary data.</text>
</comment>
<dbReference type="AlphaFoldDB" id="A0AAV4N0Y6"/>
<dbReference type="Proteomes" id="UP001054837">
    <property type="component" value="Unassembled WGS sequence"/>
</dbReference>
<evidence type="ECO:0000313" key="1">
    <source>
        <dbReference type="EMBL" id="GIX77910.1"/>
    </source>
</evidence>
<name>A0AAV4N0Y6_9ARAC</name>
<reference evidence="1 2" key="1">
    <citation type="submission" date="2021-06" db="EMBL/GenBank/DDBJ databases">
        <title>Caerostris darwini draft genome.</title>
        <authorList>
            <person name="Kono N."/>
            <person name="Arakawa K."/>
        </authorList>
    </citation>
    <scope>NUCLEOTIDE SEQUENCE [LARGE SCALE GENOMIC DNA]</scope>
</reference>
<gene>
    <name evidence="1" type="ORF">CDAR_373321</name>
</gene>
<sequence length="105" mass="12020">MQYICFMDKTGNNESGIIYGFLSNGSSTIPLFFTPPLIETHQSTKSSSSIIRRNYLQHKTHFGQIRVRLSFFLFLIPLPKINKNPGWCRIKLPGSSLSALQRQEE</sequence>
<organism evidence="1 2">
    <name type="scientific">Caerostris darwini</name>
    <dbReference type="NCBI Taxonomy" id="1538125"/>
    <lineage>
        <taxon>Eukaryota</taxon>
        <taxon>Metazoa</taxon>
        <taxon>Ecdysozoa</taxon>
        <taxon>Arthropoda</taxon>
        <taxon>Chelicerata</taxon>
        <taxon>Arachnida</taxon>
        <taxon>Araneae</taxon>
        <taxon>Araneomorphae</taxon>
        <taxon>Entelegynae</taxon>
        <taxon>Araneoidea</taxon>
        <taxon>Araneidae</taxon>
        <taxon>Caerostris</taxon>
    </lineage>
</organism>
<keyword evidence="2" id="KW-1185">Reference proteome</keyword>